<dbReference type="EMBL" id="FRAE01000005">
    <property type="protein sequence ID" value="SHJ47616.1"/>
    <property type="molecule type" value="Genomic_DNA"/>
</dbReference>
<organism evidence="1 2">
    <name type="scientific">Tepidibacter formicigenes DSM 15518</name>
    <dbReference type="NCBI Taxonomy" id="1123349"/>
    <lineage>
        <taxon>Bacteria</taxon>
        <taxon>Bacillati</taxon>
        <taxon>Bacillota</taxon>
        <taxon>Clostridia</taxon>
        <taxon>Peptostreptococcales</taxon>
        <taxon>Peptostreptococcaceae</taxon>
        <taxon>Tepidibacter</taxon>
    </lineage>
</organism>
<evidence type="ECO:0008006" key="3">
    <source>
        <dbReference type="Google" id="ProtNLM"/>
    </source>
</evidence>
<dbReference type="RefSeq" id="WP_072886485.1">
    <property type="nucleotide sequence ID" value="NZ_FRAE01000005.1"/>
</dbReference>
<dbReference type="Proteomes" id="UP000242497">
    <property type="component" value="Unassembled WGS sequence"/>
</dbReference>
<dbReference type="OrthoDB" id="4876345at2"/>
<keyword evidence="2" id="KW-1185">Reference proteome</keyword>
<name>A0A1M6JLR0_9FIRM</name>
<evidence type="ECO:0000313" key="2">
    <source>
        <dbReference type="Proteomes" id="UP000242497"/>
    </source>
</evidence>
<proteinExistence type="predicted"/>
<dbReference type="STRING" id="1123349.SAMN02744037_00132"/>
<reference evidence="2" key="1">
    <citation type="submission" date="2016-11" db="EMBL/GenBank/DDBJ databases">
        <authorList>
            <person name="Varghese N."/>
            <person name="Submissions S."/>
        </authorList>
    </citation>
    <scope>NUCLEOTIDE SEQUENCE [LARGE SCALE GENOMIC DNA]</scope>
    <source>
        <strain evidence="2">DSM 15518</strain>
    </source>
</reference>
<dbReference type="AlphaFoldDB" id="A0A1M6JLR0"/>
<evidence type="ECO:0000313" key="1">
    <source>
        <dbReference type="EMBL" id="SHJ47616.1"/>
    </source>
</evidence>
<gene>
    <name evidence="1" type="ORF">SAMN02744037_00132</name>
</gene>
<protein>
    <recommendedName>
        <fullName evidence="3">Alcohol acetyltransferase</fullName>
    </recommendedName>
</protein>
<accession>A0A1M6JLR0</accession>
<sequence>MSYKKNNWFRLDNAGKMYPSIMSSRVSTLFRFSATLTEIVNPKMLQKALDNLMPRFPYFQVNLKSGFFWYYFVKTDRVPQVEKETFYPCMSMEVKKKGKFPFRVLYYNKKISVEFSHAVTDGTGALIFLKSLIVEYFRLKGIETKECEGILKYNQIPDDEEYEDAFKKYYNKKIPKPRKRNRAFHFPFPLESKGIYHIVTGIITVKDILSKAKEFNVTLTEFLLAIYIQSILEVIYSLPPKKRNKLIKPIILNVPVNLRSMYPSKTMRNFFISVTPQIDPRLGVYSFEEIIKYVHHLMQVEIDKRYISQQITMNVKSEMSIILRLFPLPLKDLIMPIAYNIIAESRYTSGLSNMGKVTMPKEIENYIERFEFYPPPSQGNIIKVGVISYKDNLYITFGKLTNSKDVEKIFFRKIRKMNIPVKIETN</sequence>